<dbReference type="EMBL" id="CAEY01000813">
    <property type="status" value="NOT_ANNOTATED_CDS"/>
    <property type="molecule type" value="Genomic_DNA"/>
</dbReference>
<evidence type="ECO:0000256" key="4">
    <source>
        <dbReference type="ARBA" id="ARBA00022679"/>
    </source>
</evidence>
<evidence type="ECO:0000259" key="9">
    <source>
        <dbReference type="Pfam" id="PF05183"/>
    </source>
</evidence>
<keyword evidence="6" id="KW-0694">RNA-binding</keyword>
<dbReference type="GO" id="GO:0031380">
    <property type="term" value="C:nuclear RNA-directed RNA polymerase complex"/>
    <property type="evidence" value="ECO:0007669"/>
    <property type="project" value="TreeGrafter"/>
</dbReference>
<evidence type="ECO:0000313" key="11">
    <source>
        <dbReference type="EnsemblMetazoa" id="tetur02g08770.1"/>
    </source>
</evidence>
<dbReference type="GO" id="GO:0030422">
    <property type="term" value="P:siRNA processing"/>
    <property type="evidence" value="ECO:0007669"/>
    <property type="project" value="TreeGrafter"/>
</dbReference>
<evidence type="ECO:0000256" key="1">
    <source>
        <dbReference type="ARBA" id="ARBA00005762"/>
    </source>
</evidence>
<organism evidence="11 12">
    <name type="scientific">Tetranychus urticae</name>
    <name type="common">Two-spotted spider mite</name>
    <dbReference type="NCBI Taxonomy" id="32264"/>
    <lineage>
        <taxon>Eukaryota</taxon>
        <taxon>Metazoa</taxon>
        <taxon>Ecdysozoa</taxon>
        <taxon>Arthropoda</taxon>
        <taxon>Chelicerata</taxon>
        <taxon>Arachnida</taxon>
        <taxon>Acari</taxon>
        <taxon>Acariformes</taxon>
        <taxon>Trombidiformes</taxon>
        <taxon>Prostigmata</taxon>
        <taxon>Eleutherengona</taxon>
        <taxon>Raphignathae</taxon>
        <taxon>Tetranychoidea</taxon>
        <taxon>Tetranychidae</taxon>
        <taxon>Tetranychus</taxon>
    </lineage>
</organism>
<feature type="domain" description="RDRP C-terminal head" evidence="10">
    <location>
        <begin position="1063"/>
        <end position="1166"/>
    </location>
</feature>
<reference evidence="12" key="1">
    <citation type="submission" date="2011-08" db="EMBL/GenBank/DDBJ databases">
        <authorList>
            <person name="Rombauts S."/>
        </authorList>
    </citation>
    <scope>NUCLEOTIDE SEQUENCE</scope>
    <source>
        <strain evidence="12">London</strain>
    </source>
</reference>
<dbReference type="PANTHER" id="PTHR23079">
    <property type="entry name" value="RNA-DEPENDENT RNA POLYMERASE"/>
    <property type="match status" value="1"/>
</dbReference>
<dbReference type="HOGENOM" id="CLU_1779794_0_0_1"/>
<dbReference type="InterPro" id="IPR007855">
    <property type="entry name" value="RDRP"/>
</dbReference>
<accession>T1JWM2</accession>
<evidence type="ECO:0000256" key="8">
    <source>
        <dbReference type="ARBA" id="ARBA00048744"/>
    </source>
</evidence>
<dbReference type="eggNOG" id="KOG0988">
    <property type="taxonomic scope" value="Eukaryota"/>
</dbReference>
<feature type="domain" description="RDRP core" evidence="9">
    <location>
        <begin position="428"/>
        <end position="1034"/>
    </location>
</feature>
<keyword evidence="4" id="KW-0808">Transferase</keyword>
<keyword evidence="7" id="KW-0943">RNA-mediated gene silencing</keyword>
<keyword evidence="12" id="KW-1185">Reference proteome</keyword>
<dbReference type="Pfam" id="PF05183">
    <property type="entry name" value="RdRP"/>
    <property type="match status" value="1"/>
</dbReference>
<dbReference type="EnsemblMetazoa" id="tetur02g08770.1">
    <property type="protein sequence ID" value="tetur02g08770.1"/>
    <property type="gene ID" value="tetur02g08770"/>
</dbReference>
<keyword evidence="5" id="KW-0548">Nucleotidyltransferase</keyword>
<dbReference type="Proteomes" id="UP000015104">
    <property type="component" value="Unassembled WGS sequence"/>
</dbReference>
<dbReference type="EC" id="2.7.7.48" evidence="2"/>
<dbReference type="PANTHER" id="PTHR23079:SF55">
    <property type="entry name" value="RNA-DIRECTED RNA POLYMERASE"/>
    <property type="match status" value="1"/>
</dbReference>
<dbReference type="InterPro" id="IPR057596">
    <property type="entry name" value="RDRP_core"/>
</dbReference>
<dbReference type="Pfam" id="PF26253">
    <property type="entry name" value="RdRP_head"/>
    <property type="match status" value="1"/>
</dbReference>
<evidence type="ECO:0000256" key="7">
    <source>
        <dbReference type="ARBA" id="ARBA00023158"/>
    </source>
</evidence>
<evidence type="ECO:0000313" key="12">
    <source>
        <dbReference type="Proteomes" id="UP000015104"/>
    </source>
</evidence>
<keyword evidence="3" id="KW-0696">RNA-directed RNA polymerase</keyword>
<evidence type="ECO:0000259" key="10">
    <source>
        <dbReference type="Pfam" id="PF26253"/>
    </source>
</evidence>
<evidence type="ECO:0000256" key="2">
    <source>
        <dbReference type="ARBA" id="ARBA00012494"/>
    </source>
</evidence>
<reference evidence="11" key="2">
    <citation type="submission" date="2015-06" db="UniProtKB">
        <authorList>
            <consortium name="EnsemblMetazoa"/>
        </authorList>
    </citation>
    <scope>IDENTIFICATION</scope>
</reference>
<evidence type="ECO:0000256" key="5">
    <source>
        <dbReference type="ARBA" id="ARBA00022695"/>
    </source>
</evidence>
<evidence type="ECO:0000256" key="3">
    <source>
        <dbReference type="ARBA" id="ARBA00022484"/>
    </source>
</evidence>
<dbReference type="GO" id="GO:0003968">
    <property type="term" value="F:RNA-directed RNA polymerase activity"/>
    <property type="evidence" value="ECO:0007669"/>
    <property type="project" value="UniProtKB-KW"/>
</dbReference>
<evidence type="ECO:0000256" key="6">
    <source>
        <dbReference type="ARBA" id="ARBA00022884"/>
    </source>
</evidence>
<dbReference type="InterPro" id="IPR058752">
    <property type="entry name" value="RDRP_C_head"/>
</dbReference>
<dbReference type="GO" id="GO:0003723">
    <property type="term" value="F:RNA binding"/>
    <property type="evidence" value="ECO:0007669"/>
    <property type="project" value="UniProtKB-KW"/>
</dbReference>
<proteinExistence type="inferred from homology"/>
<comment type="catalytic activity">
    <reaction evidence="8">
        <text>RNA(n) + a ribonucleoside 5'-triphosphate = RNA(n+1) + diphosphate</text>
        <dbReference type="Rhea" id="RHEA:21248"/>
        <dbReference type="Rhea" id="RHEA-COMP:14527"/>
        <dbReference type="Rhea" id="RHEA-COMP:17342"/>
        <dbReference type="ChEBI" id="CHEBI:33019"/>
        <dbReference type="ChEBI" id="CHEBI:61557"/>
        <dbReference type="ChEBI" id="CHEBI:140395"/>
        <dbReference type="EC" id="2.7.7.48"/>
    </reaction>
</comment>
<comment type="similarity">
    <text evidence="1">Belongs to the RdRP family.</text>
</comment>
<protein>
    <recommendedName>
        <fullName evidence="2">RNA-directed RNA polymerase</fullName>
        <ecNumber evidence="2">2.7.7.48</ecNumber>
    </recommendedName>
</protein>
<name>T1JWM2_TETUR</name>
<sequence length="1568" mass="178277">MLKFNETLNSVSFNLKIVPDKKKLFTIDKARVLGDIKTIFINSKVTSAEVTDHCGNKHLYSDGEFLDPVKLDTWTDKPLDLPSIYGWTGTIDLKTNQLGDLVSNLSPLESEPALVNNESYAYFWKFDDSSINFRQVIGSSSLKPKLPSNIAKFALGTIVNGDCFVSHFSTQSSSKIDDLNVKLVPHKNELNLMFTVINETGTKKKVMFCYDCNSIKSVNIHHVQSLDSSFYAELSNAPKVFVADVQSCFNNGRNQIKWKRKSSCGPIYRDLIGKCNVLRLTWLSYDTSYIPALYILRRSLKFDLSFGSIVNCSNFLVDESIDMEFPGEIKYLLACIKSLSYNYQDDLQINHRGEKAINELIEKQIAAGKSDQVQRALHRLHESYVSGEVYNVYEHFRYLLDKVKLEWANIQDLEKDTEHIKYIKTVVFTPSRTVFMPPVMTRTSRFLDSAETDCVLRVIYRDENYGTLCSTFNNFEYNQPGETGDDEENVDCVTSMLKKRILRKGLTVAGRTYQYFGASPSQLKEGGMILYAKDSQNRTAASIRSSLGIVKEKSVSKYMSRIGLSLSQVMAFVGLPEYTKIYLTSDIYGGSHPHTNKPYNFTDGCGFLSLEAARYIYDDLIRQKVLERKDDDSYIPSAFQIRFMGSKGMLVVDPDLIGMTIVIRESMQKMFTEKDKLGIVKVSAPRRAYLNKPFIMVLNQIGLWNDFFINLTTSTLRDLNSSFYDEQVALMTMKIYTHLNRVVNLDAFANCNFSFTTDTFFQSILHLAVKQAFDSLKTKQRIPLPWFEARTMLGVCDTTAKSSKVLANFEKGICQPPEFLVSMDGLGTGVLKAGQVFCWPSDFTAPLRGELTVTKFPTSDLGGVRRLIAVDCKELHAIRDCIVFPVDGKRPHQDEMAGSDLDGDEYCVTWMEDLLRIQERNPTSYPENPKAETQYEISDELMIEHHINCVRLDQVGMIANAQLTYADIEGYDSIIGKRLGYKHNGALDAPKNGFNSKYLLERGDRPLEFPDFMDKWSIKPTYYSTSACGEIYRLVNLYQHSLNFLNVPAVFEPSSDIDERLLHPRMLKFITFATESLLVYESIIDHLLKIYGLKSEVELFTGILDGSSSLLNESSRFKDKEDAMIASINSLLINKMDELFDSKLINVSKDDKMAAASAIYYVSKQKVEETTNSYIGLPFIGKCGFYLRQYMEYKATTKIPEKTPTTKAVAVHNQSKIEQPLMVSALCEIKDKVINIIKTFLTYGKVAKDTTLAISSRIDKIMSRDDSCAVVSLPFHILIAKLLQETKLVWTNLAGRKNNELNLSQFIDSTIPTLIWSILVAETSLYTNEKTTSGYMNKSFLVRCGKRGIHSSIWTLLEKTLAADTQIEILFESKEKNSIPVVIHGSPKSIWMASIIIGIHNRLCSIYFENYKNGLFRQTSLLMTGPMDYWIRQFFGMTQIVERDDLYNQLHKIYQRAIIPYCTGERTNESSGKILLKISNDIQEDNCCGLEIQRTSGLFSSHHNPMGQMVMALLEQELSNSLIRENDNSIDLFTNRCFKVRITDARNGEISVLQQQRSVFNETYPYRL</sequence>